<feature type="domain" description="MaoC-like" evidence="1">
    <location>
        <begin position="10"/>
        <end position="103"/>
    </location>
</feature>
<dbReference type="InterPro" id="IPR029069">
    <property type="entry name" value="HotDog_dom_sf"/>
</dbReference>
<dbReference type="InterPro" id="IPR002539">
    <property type="entry name" value="MaoC-like_dom"/>
</dbReference>
<accession>A0A5K7YTD5</accession>
<keyword evidence="3" id="KW-1185">Reference proteome</keyword>
<proteinExistence type="predicted"/>
<dbReference type="PANTHER" id="PTHR43841:SF3">
    <property type="entry name" value="(3R)-HYDROXYACYL-ACP DEHYDRATASE SUBUNIT HADB"/>
    <property type="match status" value="1"/>
</dbReference>
<dbReference type="AlphaFoldDB" id="A0A5K7YTD5"/>
<evidence type="ECO:0000313" key="3">
    <source>
        <dbReference type="Proteomes" id="UP000427769"/>
    </source>
</evidence>
<dbReference type="SUPFAM" id="SSF54637">
    <property type="entry name" value="Thioesterase/thiol ester dehydrase-isomerase"/>
    <property type="match status" value="1"/>
</dbReference>
<dbReference type="Pfam" id="PF01575">
    <property type="entry name" value="MaoC_dehydratas"/>
    <property type="match status" value="1"/>
</dbReference>
<gene>
    <name evidence="2" type="ORF">DSCW_05190</name>
</gene>
<dbReference type="OrthoDB" id="9800237at2"/>
<organism evidence="2 3">
    <name type="scientific">Desulfosarcina widdelii</name>
    <dbReference type="NCBI Taxonomy" id="947919"/>
    <lineage>
        <taxon>Bacteria</taxon>
        <taxon>Pseudomonadati</taxon>
        <taxon>Thermodesulfobacteriota</taxon>
        <taxon>Desulfobacteria</taxon>
        <taxon>Desulfobacterales</taxon>
        <taxon>Desulfosarcinaceae</taxon>
        <taxon>Desulfosarcina</taxon>
    </lineage>
</organism>
<sequence>MNCDESREYIKIELCQLVRYAHASYDFNPIHTNKDQANKIGLHNVIAHGMYIMGIAAIELTKRFGINHIKEFSARFTSMTFPGEKIKTICTIEKNSLSGEIKVININEEIKLIGTFNLK</sequence>
<reference evidence="2 3" key="1">
    <citation type="submission" date="2019-11" db="EMBL/GenBank/DDBJ databases">
        <title>Comparative genomics of hydrocarbon-degrading Desulfosarcina strains.</title>
        <authorList>
            <person name="Watanabe M."/>
            <person name="Kojima H."/>
            <person name="Fukui M."/>
        </authorList>
    </citation>
    <scope>NUCLEOTIDE SEQUENCE [LARGE SCALE GENOMIC DNA]</scope>
    <source>
        <strain evidence="2 3">PP31</strain>
    </source>
</reference>
<dbReference type="KEGG" id="dwd:DSCW_05190"/>
<dbReference type="Gene3D" id="3.10.129.10">
    <property type="entry name" value="Hotdog Thioesterase"/>
    <property type="match status" value="1"/>
</dbReference>
<dbReference type="Proteomes" id="UP000427769">
    <property type="component" value="Chromosome"/>
</dbReference>
<dbReference type="EMBL" id="AP021875">
    <property type="protein sequence ID" value="BBO73102.1"/>
    <property type="molecule type" value="Genomic_DNA"/>
</dbReference>
<dbReference type="RefSeq" id="WP_155302239.1">
    <property type="nucleotide sequence ID" value="NZ_AP021875.1"/>
</dbReference>
<protein>
    <recommendedName>
        <fullName evidence="1">MaoC-like domain-containing protein</fullName>
    </recommendedName>
</protein>
<name>A0A5K7YTD5_9BACT</name>
<evidence type="ECO:0000259" key="1">
    <source>
        <dbReference type="Pfam" id="PF01575"/>
    </source>
</evidence>
<dbReference type="PANTHER" id="PTHR43841">
    <property type="entry name" value="3-HYDROXYACYL-THIOESTER DEHYDRATASE HTDX-RELATED"/>
    <property type="match status" value="1"/>
</dbReference>
<evidence type="ECO:0000313" key="2">
    <source>
        <dbReference type="EMBL" id="BBO73102.1"/>
    </source>
</evidence>